<organism evidence="2 3">
    <name type="scientific">Paradevosia shaoguanensis</name>
    <dbReference type="NCBI Taxonomy" id="1335043"/>
    <lineage>
        <taxon>Bacteria</taxon>
        <taxon>Pseudomonadati</taxon>
        <taxon>Pseudomonadota</taxon>
        <taxon>Alphaproteobacteria</taxon>
        <taxon>Hyphomicrobiales</taxon>
        <taxon>Devosiaceae</taxon>
        <taxon>Paradevosia</taxon>
    </lineage>
</organism>
<reference evidence="2" key="1">
    <citation type="submission" date="2022-03" db="EMBL/GenBank/DDBJ databases">
        <title>The complete genome sequence of a Methyloterrigena soli.</title>
        <authorList>
            <person name="Zi Z."/>
        </authorList>
    </citation>
    <scope>NUCLEOTIDE SEQUENCE</scope>
    <source>
        <strain evidence="2">M48</strain>
    </source>
</reference>
<comment type="caution">
    <text evidence="2">The sequence shown here is derived from an EMBL/GenBank/DDBJ whole genome shotgun (WGS) entry which is preliminary data.</text>
</comment>
<dbReference type="PANTHER" id="PTHR43617:SF20">
    <property type="entry name" value="N-ALPHA-ACETYLTRANSFERASE RIMI"/>
    <property type="match status" value="1"/>
</dbReference>
<feature type="domain" description="N-acetyltransferase" evidence="1">
    <location>
        <begin position="3"/>
        <end position="146"/>
    </location>
</feature>
<dbReference type="PANTHER" id="PTHR43617">
    <property type="entry name" value="L-AMINO ACID N-ACETYLTRANSFERASE"/>
    <property type="match status" value="1"/>
</dbReference>
<sequence length="147" mass="15724">MTVTLTPIDAAGRTAVLGLHVSPDQDDFVASNAESLDEADENPECIPLAVAAGGLVVGFAMYALDSDDDNYWIYRLMIDHRYQGRGFGRAALRALIARLSALAGCDAIYLGVAPENVAAAELYVGEGFTPTGEMFEGEIVMRRPVAR</sequence>
<protein>
    <submittedName>
        <fullName evidence="2">GNAT family N-acetyltransferase</fullName>
    </submittedName>
</protein>
<dbReference type="InterPro" id="IPR000182">
    <property type="entry name" value="GNAT_dom"/>
</dbReference>
<dbReference type="Pfam" id="PF00583">
    <property type="entry name" value="Acetyltransf_1"/>
    <property type="match status" value="1"/>
</dbReference>
<dbReference type="InterPro" id="IPR050276">
    <property type="entry name" value="MshD_Acetyltransferase"/>
</dbReference>
<dbReference type="Proteomes" id="UP001156140">
    <property type="component" value="Unassembled WGS sequence"/>
</dbReference>
<dbReference type="PROSITE" id="PS51186">
    <property type="entry name" value="GNAT"/>
    <property type="match status" value="1"/>
</dbReference>
<dbReference type="RefSeq" id="WP_281737028.1">
    <property type="nucleotide sequence ID" value="NZ_JAKETQ010000003.1"/>
</dbReference>
<dbReference type="CDD" id="cd04301">
    <property type="entry name" value="NAT_SF"/>
    <property type="match status" value="1"/>
</dbReference>
<dbReference type="InterPro" id="IPR016181">
    <property type="entry name" value="Acyl_CoA_acyltransferase"/>
</dbReference>
<dbReference type="GO" id="GO:0008999">
    <property type="term" value="F:protein-N-terminal-alanine acetyltransferase activity"/>
    <property type="evidence" value="ECO:0007669"/>
    <property type="project" value="TreeGrafter"/>
</dbReference>
<evidence type="ECO:0000313" key="2">
    <source>
        <dbReference type="EMBL" id="MCI0129054.1"/>
    </source>
</evidence>
<dbReference type="AlphaFoldDB" id="A0AA41QS77"/>
<dbReference type="EMBL" id="JALAZD010000003">
    <property type="protein sequence ID" value="MCI0129054.1"/>
    <property type="molecule type" value="Genomic_DNA"/>
</dbReference>
<dbReference type="InterPro" id="IPR027455">
    <property type="entry name" value="Sper_AcTfrase_N"/>
</dbReference>
<dbReference type="Gene3D" id="1.10.287.900">
    <property type="entry name" value="The crystal structure of the spermine/spermidine acetyltransferase from enterococcus faecali"/>
    <property type="match status" value="1"/>
</dbReference>
<dbReference type="Gene3D" id="3.40.630.30">
    <property type="match status" value="1"/>
</dbReference>
<dbReference type="SUPFAM" id="SSF55729">
    <property type="entry name" value="Acyl-CoA N-acyltransferases (Nat)"/>
    <property type="match status" value="1"/>
</dbReference>
<proteinExistence type="predicted"/>
<keyword evidence="3" id="KW-1185">Reference proteome</keyword>
<accession>A0AA41QS77</accession>
<evidence type="ECO:0000259" key="1">
    <source>
        <dbReference type="PROSITE" id="PS51186"/>
    </source>
</evidence>
<evidence type="ECO:0000313" key="3">
    <source>
        <dbReference type="Proteomes" id="UP001156140"/>
    </source>
</evidence>
<gene>
    <name evidence="2" type="ORF">ML536_19650</name>
</gene>
<name>A0AA41QS77_9HYPH</name>